<dbReference type="AlphaFoldDB" id="A0A4S8M901"/>
<sequence>MPGVLRATRPYPYRVPVAGSSSSSSSQAAGPATTAVNSKKSFSATSMSFLTVRNIPVTRFHCDFRLTNAVVSSDFALQYKLEHTDLVPLTITREPLPSRLKPLSVKQAKVKGYTSNCFRN</sequence>
<gene>
    <name evidence="2" type="ORF">K435DRAFT_856189</name>
</gene>
<organism evidence="2 3">
    <name type="scientific">Dendrothele bispora (strain CBS 962.96)</name>
    <dbReference type="NCBI Taxonomy" id="1314807"/>
    <lineage>
        <taxon>Eukaryota</taxon>
        <taxon>Fungi</taxon>
        <taxon>Dikarya</taxon>
        <taxon>Basidiomycota</taxon>
        <taxon>Agaricomycotina</taxon>
        <taxon>Agaricomycetes</taxon>
        <taxon>Agaricomycetidae</taxon>
        <taxon>Agaricales</taxon>
        <taxon>Agaricales incertae sedis</taxon>
        <taxon>Dendrothele</taxon>
    </lineage>
</organism>
<accession>A0A4S8M901</accession>
<dbReference type="Proteomes" id="UP000297245">
    <property type="component" value="Unassembled WGS sequence"/>
</dbReference>
<keyword evidence="3" id="KW-1185">Reference proteome</keyword>
<evidence type="ECO:0000313" key="2">
    <source>
        <dbReference type="EMBL" id="THU98854.1"/>
    </source>
</evidence>
<name>A0A4S8M901_DENBC</name>
<evidence type="ECO:0000313" key="3">
    <source>
        <dbReference type="Proteomes" id="UP000297245"/>
    </source>
</evidence>
<feature type="region of interest" description="Disordered" evidence="1">
    <location>
        <begin position="1"/>
        <end position="39"/>
    </location>
</feature>
<proteinExistence type="predicted"/>
<evidence type="ECO:0000256" key="1">
    <source>
        <dbReference type="SAM" id="MobiDB-lite"/>
    </source>
</evidence>
<protein>
    <submittedName>
        <fullName evidence="2">Uncharacterized protein</fullName>
    </submittedName>
</protein>
<reference evidence="2 3" key="1">
    <citation type="journal article" date="2019" name="Nat. Ecol. Evol.">
        <title>Megaphylogeny resolves global patterns of mushroom evolution.</title>
        <authorList>
            <person name="Varga T."/>
            <person name="Krizsan K."/>
            <person name="Foldi C."/>
            <person name="Dima B."/>
            <person name="Sanchez-Garcia M."/>
            <person name="Sanchez-Ramirez S."/>
            <person name="Szollosi G.J."/>
            <person name="Szarkandi J.G."/>
            <person name="Papp V."/>
            <person name="Albert L."/>
            <person name="Andreopoulos W."/>
            <person name="Angelini C."/>
            <person name="Antonin V."/>
            <person name="Barry K.W."/>
            <person name="Bougher N.L."/>
            <person name="Buchanan P."/>
            <person name="Buyck B."/>
            <person name="Bense V."/>
            <person name="Catcheside P."/>
            <person name="Chovatia M."/>
            <person name="Cooper J."/>
            <person name="Damon W."/>
            <person name="Desjardin D."/>
            <person name="Finy P."/>
            <person name="Geml J."/>
            <person name="Haridas S."/>
            <person name="Hughes K."/>
            <person name="Justo A."/>
            <person name="Karasinski D."/>
            <person name="Kautmanova I."/>
            <person name="Kiss B."/>
            <person name="Kocsube S."/>
            <person name="Kotiranta H."/>
            <person name="LaButti K.M."/>
            <person name="Lechner B.E."/>
            <person name="Liimatainen K."/>
            <person name="Lipzen A."/>
            <person name="Lukacs Z."/>
            <person name="Mihaltcheva S."/>
            <person name="Morgado L.N."/>
            <person name="Niskanen T."/>
            <person name="Noordeloos M.E."/>
            <person name="Ohm R.A."/>
            <person name="Ortiz-Santana B."/>
            <person name="Ovrebo C."/>
            <person name="Racz N."/>
            <person name="Riley R."/>
            <person name="Savchenko A."/>
            <person name="Shiryaev A."/>
            <person name="Soop K."/>
            <person name="Spirin V."/>
            <person name="Szebenyi C."/>
            <person name="Tomsovsky M."/>
            <person name="Tulloss R.E."/>
            <person name="Uehling J."/>
            <person name="Grigoriev I.V."/>
            <person name="Vagvolgyi C."/>
            <person name="Papp T."/>
            <person name="Martin F.M."/>
            <person name="Miettinen O."/>
            <person name="Hibbett D.S."/>
            <person name="Nagy L.G."/>
        </authorList>
    </citation>
    <scope>NUCLEOTIDE SEQUENCE [LARGE SCALE GENOMIC DNA]</scope>
    <source>
        <strain evidence="2 3">CBS 962.96</strain>
    </source>
</reference>
<dbReference type="EMBL" id="ML179128">
    <property type="protein sequence ID" value="THU98854.1"/>
    <property type="molecule type" value="Genomic_DNA"/>
</dbReference>